<evidence type="ECO:0000313" key="4">
    <source>
        <dbReference type="Ensembl" id="ENSACAP00000020137.2"/>
    </source>
</evidence>
<protein>
    <recommendedName>
        <fullName evidence="3">HTH CENPB-type domain-containing protein</fullName>
    </recommendedName>
</protein>
<evidence type="ECO:0000256" key="2">
    <source>
        <dbReference type="SAM" id="MobiDB-lite"/>
    </source>
</evidence>
<reference evidence="4" key="3">
    <citation type="submission" date="2025-09" db="UniProtKB">
        <authorList>
            <consortium name="Ensembl"/>
        </authorList>
    </citation>
    <scope>IDENTIFICATION</scope>
</reference>
<keyword evidence="1" id="KW-0238">DNA-binding</keyword>
<evidence type="ECO:0000256" key="1">
    <source>
        <dbReference type="ARBA" id="ARBA00023125"/>
    </source>
</evidence>
<name>G1KXJ3_ANOCA</name>
<dbReference type="InterPro" id="IPR050863">
    <property type="entry name" value="CenT-Element_Derived"/>
</dbReference>
<dbReference type="SUPFAM" id="SSF46689">
    <property type="entry name" value="Homeodomain-like"/>
    <property type="match status" value="2"/>
</dbReference>
<evidence type="ECO:0000313" key="5">
    <source>
        <dbReference type="Proteomes" id="UP000001646"/>
    </source>
</evidence>
<dbReference type="GeneTree" id="ENSGT00940000167849"/>
<reference evidence="4 5" key="1">
    <citation type="submission" date="2009-12" db="EMBL/GenBank/DDBJ databases">
        <title>The Genome Sequence of Anolis carolinensis (Green Anole Lizard).</title>
        <authorList>
            <consortium name="The Genome Sequencing Platform"/>
            <person name="Di Palma F."/>
            <person name="Alfoldi J."/>
            <person name="Heiman D."/>
            <person name="Young S."/>
            <person name="Grabherr M."/>
            <person name="Johnson J."/>
            <person name="Lander E.S."/>
            <person name="Lindblad-Toh K."/>
        </authorList>
    </citation>
    <scope>NUCLEOTIDE SEQUENCE [LARGE SCALE GENOMIC DNA]</scope>
    <source>
        <strain evidence="4 5">JBL SC #1</strain>
    </source>
</reference>
<dbReference type="PANTHER" id="PTHR19303:SF27">
    <property type="entry name" value="HTH CENPB-TYPE DOMAIN-CONTAINING PROTEIN"/>
    <property type="match status" value="1"/>
</dbReference>
<dbReference type="Pfam" id="PF03221">
    <property type="entry name" value="HTH_Tnp_Tc5"/>
    <property type="match status" value="1"/>
</dbReference>
<dbReference type="InterPro" id="IPR006600">
    <property type="entry name" value="HTH_CenpB_DNA-bd_dom"/>
</dbReference>
<dbReference type="SMART" id="SM00674">
    <property type="entry name" value="CENPB"/>
    <property type="match status" value="1"/>
</dbReference>
<evidence type="ECO:0000259" key="3">
    <source>
        <dbReference type="PROSITE" id="PS51253"/>
    </source>
</evidence>
<dbReference type="HOGENOM" id="CLU_018294_1_4_1"/>
<dbReference type="InterPro" id="IPR004875">
    <property type="entry name" value="DDE_SF_endonuclease_dom"/>
</dbReference>
<reference evidence="4" key="2">
    <citation type="submission" date="2025-08" db="UniProtKB">
        <authorList>
            <consortium name="Ensembl"/>
        </authorList>
    </citation>
    <scope>IDENTIFICATION</scope>
</reference>
<dbReference type="AlphaFoldDB" id="G1KXJ3"/>
<dbReference type="PROSITE" id="PS51253">
    <property type="entry name" value="HTH_CENPB"/>
    <property type="match status" value="1"/>
</dbReference>
<dbReference type="PANTHER" id="PTHR19303">
    <property type="entry name" value="TRANSPOSON"/>
    <property type="match status" value="1"/>
</dbReference>
<dbReference type="Proteomes" id="UP000001646">
    <property type="component" value="Chromosome 2"/>
</dbReference>
<organism evidence="4 5">
    <name type="scientific">Anolis carolinensis</name>
    <name type="common">Green anole</name>
    <name type="synonym">American chameleon</name>
    <dbReference type="NCBI Taxonomy" id="28377"/>
    <lineage>
        <taxon>Eukaryota</taxon>
        <taxon>Metazoa</taxon>
        <taxon>Chordata</taxon>
        <taxon>Craniata</taxon>
        <taxon>Vertebrata</taxon>
        <taxon>Euteleostomi</taxon>
        <taxon>Lepidosauria</taxon>
        <taxon>Squamata</taxon>
        <taxon>Bifurcata</taxon>
        <taxon>Unidentata</taxon>
        <taxon>Episquamata</taxon>
        <taxon>Toxicofera</taxon>
        <taxon>Iguania</taxon>
        <taxon>Dactyloidae</taxon>
        <taxon>Anolis</taxon>
    </lineage>
</organism>
<dbReference type="InterPro" id="IPR009057">
    <property type="entry name" value="Homeodomain-like_sf"/>
</dbReference>
<accession>G1KXJ3</accession>
<dbReference type="GO" id="GO:0005634">
    <property type="term" value="C:nucleus"/>
    <property type="evidence" value="ECO:0000318"/>
    <property type="project" value="GO_Central"/>
</dbReference>
<dbReference type="Bgee" id="ENSACAG00000024991">
    <property type="expression patterns" value="Expressed in dewlap and 10 other cell types or tissues"/>
</dbReference>
<proteinExistence type="predicted"/>
<dbReference type="eggNOG" id="KOG3105">
    <property type="taxonomic scope" value="Eukaryota"/>
</dbReference>
<dbReference type="GO" id="GO:0003677">
    <property type="term" value="F:DNA binding"/>
    <property type="evidence" value="ECO:0000318"/>
    <property type="project" value="GO_Central"/>
</dbReference>
<feature type="region of interest" description="Disordered" evidence="2">
    <location>
        <begin position="549"/>
        <end position="569"/>
    </location>
</feature>
<dbReference type="Pfam" id="PF03184">
    <property type="entry name" value="DDE_1"/>
    <property type="match status" value="1"/>
</dbReference>
<feature type="domain" description="HTH CENPB-type" evidence="3">
    <location>
        <begin position="67"/>
        <end position="150"/>
    </location>
</feature>
<dbReference type="Ensembl" id="ENSACAT00000026144.2">
    <property type="protein sequence ID" value="ENSACAP00000020137.2"/>
    <property type="gene ID" value="ENSACAG00000024991.2"/>
</dbReference>
<dbReference type="Gene3D" id="1.10.10.60">
    <property type="entry name" value="Homeodomain-like"/>
    <property type="match status" value="2"/>
</dbReference>
<dbReference type="InParanoid" id="G1KXJ3"/>
<keyword evidence="5" id="KW-1185">Reference proteome</keyword>
<sequence length="569" mass="65014">MGPKKVSAKKKRMMCLDIKHEIINKHEQGVRVVDLARQYDRSTSTICSILKQKESIKAITPAKGIKIISKLRTSAHEEMETLLLLWLTEKQLAGDTVTESIICKKARAIYGDLVRQTSGTLTDEASDESFKASRGWFENFKKRTGIHSVVRHGEAAGSDMKAAEDFVVIFAKLIEAEGYIPQQVFSCDETGLFWRKMPRRTFIMATEKSKPIKDRLTLALCANASGDCKIKPLLVYHSESSRDVKSHTRIEEKLQVMWRANPKAWVTREFFVQWVNLVFGPGVKKYLLGNNLPLKALLVLDSAPAHPPDLEDYILEEFNFIKVLFLPANTALILQPMDQQVTSNFKKLFTKHLFRHCFEVTENTNLTLREFWKDHYSITTCVGIIDMAWEGVTRRSLNSAWKKLWPEVVSERRFEESKPEELVVGEIVSIGKSMGLEVDEGDVHDLIEQHNEELTTEELQELQEQQHAEVLQEINAEEPEAEEVIHTSEIKEMLGMWEKISDFIEKKHPEKVATSRALALCSDTCLTPFRNILKGKKQGSLDRFLLKRPGSESQESVVKKANVKEEEED</sequence>